<organism evidence="6 7">
    <name type="scientific">Azospira inquinata</name>
    <dbReference type="NCBI Taxonomy" id="2785627"/>
    <lineage>
        <taxon>Bacteria</taxon>
        <taxon>Pseudomonadati</taxon>
        <taxon>Pseudomonadota</taxon>
        <taxon>Betaproteobacteria</taxon>
        <taxon>Rhodocyclales</taxon>
        <taxon>Rhodocyclaceae</taxon>
        <taxon>Azospira</taxon>
    </lineage>
</organism>
<dbReference type="GO" id="GO:0043709">
    <property type="term" value="P:cell adhesion involved in single-species biofilm formation"/>
    <property type="evidence" value="ECO:0007669"/>
    <property type="project" value="TreeGrafter"/>
</dbReference>
<dbReference type="AlphaFoldDB" id="A0A975XUX0"/>
<dbReference type="InterPro" id="IPR050469">
    <property type="entry name" value="Diguanylate_Cyclase"/>
</dbReference>
<dbReference type="FunFam" id="3.30.70.270:FF:000001">
    <property type="entry name" value="Diguanylate cyclase domain protein"/>
    <property type="match status" value="1"/>
</dbReference>
<sequence>MKTLVVEDTKTALAVVCHHLEKLGITPIPAHCGEEAIALFQSEAPDLVLLDVVLPDIDGFQVARSIREMERPGDWTPIIFLTAMSGDMDLEKGIAAGGDDYLQKPVSDVVLRAKIRAMQRIVQMRQSLVVLTRKLDTANQELKRLSAVDGLTGIANRRQFDEALAREWRRSIRQGTELAVIMCDVDFFKAYNDSYGHLAGDECLKRVASSMAKAMERGGDLLARYGGEEFSIILPDTKLGGAAFVAERMRYSVSQMKLPHPTSQHGVVTISCGVSSTVATAGFRPETLLQASDQALYQAKQNGRNQVTRLSMAEALALQNA</sequence>
<dbReference type="SMART" id="SM00267">
    <property type="entry name" value="GGDEF"/>
    <property type="match status" value="1"/>
</dbReference>
<dbReference type="PANTHER" id="PTHR45138:SF9">
    <property type="entry name" value="DIGUANYLATE CYCLASE DGCM-RELATED"/>
    <property type="match status" value="1"/>
</dbReference>
<evidence type="ECO:0000313" key="6">
    <source>
        <dbReference type="EMBL" id="QWT49246.1"/>
    </source>
</evidence>
<dbReference type="PROSITE" id="PS50887">
    <property type="entry name" value="GGDEF"/>
    <property type="match status" value="1"/>
</dbReference>
<dbReference type="PANTHER" id="PTHR45138">
    <property type="entry name" value="REGULATORY COMPONENTS OF SENSORY TRANSDUCTION SYSTEM"/>
    <property type="match status" value="1"/>
</dbReference>
<dbReference type="GO" id="GO:0000160">
    <property type="term" value="P:phosphorelay signal transduction system"/>
    <property type="evidence" value="ECO:0007669"/>
    <property type="project" value="InterPro"/>
</dbReference>
<evidence type="ECO:0000256" key="3">
    <source>
        <dbReference type="SAM" id="Coils"/>
    </source>
</evidence>
<dbReference type="CDD" id="cd17574">
    <property type="entry name" value="REC_OmpR"/>
    <property type="match status" value="1"/>
</dbReference>
<keyword evidence="2" id="KW-0597">Phosphoprotein</keyword>
<evidence type="ECO:0000259" key="5">
    <source>
        <dbReference type="PROSITE" id="PS50887"/>
    </source>
</evidence>
<feature type="domain" description="GGDEF" evidence="5">
    <location>
        <begin position="176"/>
        <end position="312"/>
    </location>
</feature>
<dbReference type="Proteomes" id="UP000683428">
    <property type="component" value="Chromosome"/>
</dbReference>
<evidence type="ECO:0000256" key="2">
    <source>
        <dbReference type="PROSITE-ProRule" id="PRU00169"/>
    </source>
</evidence>
<dbReference type="PROSITE" id="PS50110">
    <property type="entry name" value="RESPONSE_REGULATORY"/>
    <property type="match status" value="1"/>
</dbReference>
<dbReference type="Pfam" id="PF00990">
    <property type="entry name" value="GGDEF"/>
    <property type="match status" value="1"/>
</dbReference>
<proteinExistence type="predicted"/>
<dbReference type="CDD" id="cd01949">
    <property type="entry name" value="GGDEF"/>
    <property type="match status" value="1"/>
</dbReference>
<feature type="modified residue" description="4-aspartylphosphate" evidence="2">
    <location>
        <position position="51"/>
    </location>
</feature>
<accession>A0A975XUX0</accession>
<dbReference type="EMBL" id="CP064782">
    <property type="protein sequence ID" value="QWT49246.1"/>
    <property type="molecule type" value="Genomic_DNA"/>
</dbReference>
<name>A0A975XUX0_9RHOO</name>
<evidence type="ECO:0000259" key="4">
    <source>
        <dbReference type="PROSITE" id="PS50110"/>
    </source>
</evidence>
<feature type="domain" description="Response regulatory" evidence="4">
    <location>
        <begin position="2"/>
        <end position="119"/>
    </location>
</feature>
<dbReference type="InterPro" id="IPR001789">
    <property type="entry name" value="Sig_transdc_resp-reg_receiver"/>
</dbReference>
<keyword evidence="7" id="KW-1185">Reference proteome</keyword>
<evidence type="ECO:0000313" key="7">
    <source>
        <dbReference type="Proteomes" id="UP000683428"/>
    </source>
</evidence>
<dbReference type="EC" id="2.7.7.65" evidence="1"/>
<dbReference type="GO" id="GO:0052621">
    <property type="term" value="F:diguanylate cyclase activity"/>
    <property type="evidence" value="ECO:0007669"/>
    <property type="project" value="UniProtKB-EC"/>
</dbReference>
<dbReference type="Pfam" id="PF00072">
    <property type="entry name" value="Response_reg"/>
    <property type="match status" value="1"/>
</dbReference>
<dbReference type="SMART" id="SM00448">
    <property type="entry name" value="REC"/>
    <property type="match status" value="1"/>
</dbReference>
<evidence type="ECO:0000256" key="1">
    <source>
        <dbReference type="ARBA" id="ARBA00012528"/>
    </source>
</evidence>
<dbReference type="NCBIfam" id="TIGR00254">
    <property type="entry name" value="GGDEF"/>
    <property type="match status" value="1"/>
</dbReference>
<dbReference type="InterPro" id="IPR000160">
    <property type="entry name" value="GGDEF_dom"/>
</dbReference>
<protein>
    <recommendedName>
        <fullName evidence="1">diguanylate cyclase</fullName>
        <ecNumber evidence="1">2.7.7.65</ecNumber>
    </recommendedName>
</protein>
<dbReference type="GO" id="GO:0005886">
    <property type="term" value="C:plasma membrane"/>
    <property type="evidence" value="ECO:0007669"/>
    <property type="project" value="TreeGrafter"/>
</dbReference>
<dbReference type="RefSeq" id="WP_216127756.1">
    <property type="nucleotide sequence ID" value="NZ_CP064782.1"/>
</dbReference>
<reference evidence="6" key="1">
    <citation type="submission" date="2020-11" db="EMBL/GenBank/DDBJ databases">
        <title>Azospira inquinata sp. nov.</title>
        <authorList>
            <person name="Moe W.M."/>
            <person name="Mikes M.C."/>
        </authorList>
    </citation>
    <scope>NUCLEOTIDE SEQUENCE</scope>
    <source>
        <strain evidence="6">Azo-3</strain>
    </source>
</reference>
<feature type="coiled-coil region" evidence="3">
    <location>
        <begin position="121"/>
        <end position="148"/>
    </location>
</feature>
<gene>
    <name evidence="6" type="ORF">Azoinq_01095</name>
</gene>
<dbReference type="KEGG" id="aiq:Azoinq_01095"/>
<keyword evidence="3" id="KW-0175">Coiled coil</keyword>
<dbReference type="GO" id="GO:1902201">
    <property type="term" value="P:negative regulation of bacterial-type flagellum-dependent cell motility"/>
    <property type="evidence" value="ECO:0007669"/>
    <property type="project" value="TreeGrafter"/>
</dbReference>